<proteinExistence type="predicted"/>
<evidence type="ECO:0000259" key="1">
    <source>
        <dbReference type="PROSITE" id="PS51724"/>
    </source>
</evidence>
<dbReference type="InterPro" id="IPR036680">
    <property type="entry name" value="SPOR-like_sf"/>
</dbReference>
<evidence type="ECO:0000313" key="2">
    <source>
        <dbReference type="EMBL" id="MPN38344.1"/>
    </source>
</evidence>
<dbReference type="SUPFAM" id="SSF110997">
    <property type="entry name" value="Sporulation related repeat"/>
    <property type="match status" value="1"/>
</dbReference>
<reference evidence="2" key="1">
    <citation type="submission" date="2019-08" db="EMBL/GenBank/DDBJ databases">
        <authorList>
            <person name="Kucharzyk K."/>
            <person name="Murdoch R.W."/>
            <person name="Higgins S."/>
            <person name="Loffler F."/>
        </authorList>
    </citation>
    <scope>NUCLEOTIDE SEQUENCE</scope>
</reference>
<dbReference type="AlphaFoldDB" id="A0A645HQD9"/>
<feature type="domain" description="SPOR" evidence="1">
    <location>
        <begin position="1"/>
        <end position="79"/>
    </location>
</feature>
<protein>
    <recommendedName>
        <fullName evidence="1">SPOR domain-containing protein</fullName>
    </recommendedName>
</protein>
<sequence>MQAKRYYITVGVFADGANARKVDKQLRQAKLPTQVQTVGTNKGEYTRVRAGPFRKASEARAAARRIRAMGLEAVVFQQR</sequence>
<accession>A0A645HQD9</accession>
<dbReference type="PROSITE" id="PS51724">
    <property type="entry name" value="SPOR"/>
    <property type="match status" value="1"/>
</dbReference>
<dbReference type="Gene3D" id="3.30.70.1070">
    <property type="entry name" value="Sporulation related repeat"/>
    <property type="match status" value="1"/>
</dbReference>
<dbReference type="EMBL" id="VSSQ01093509">
    <property type="protein sequence ID" value="MPN38344.1"/>
    <property type="molecule type" value="Genomic_DNA"/>
</dbReference>
<gene>
    <name evidence="2" type="ORF">SDC9_185868</name>
</gene>
<comment type="caution">
    <text evidence="2">The sequence shown here is derived from an EMBL/GenBank/DDBJ whole genome shotgun (WGS) entry which is preliminary data.</text>
</comment>
<dbReference type="InterPro" id="IPR007730">
    <property type="entry name" value="SPOR-like_dom"/>
</dbReference>
<dbReference type="GO" id="GO:0042834">
    <property type="term" value="F:peptidoglycan binding"/>
    <property type="evidence" value="ECO:0007669"/>
    <property type="project" value="InterPro"/>
</dbReference>
<dbReference type="Pfam" id="PF05036">
    <property type="entry name" value="SPOR"/>
    <property type="match status" value="1"/>
</dbReference>
<organism evidence="2">
    <name type="scientific">bioreactor metagenome</name>
    <dbReference type="NCBI Taxonomy" id="1076179"/>
    <lineage>
        <taxon>unclassified sequences</taxon>
        <taxon>metagenomes</taxon>
        <taxon>ecological metagenomes</taxon>
    </lineage>
</organism>
<name>A0A645HQD9_9ZZZZ</name>